<sequence length="185" mass="19682">MSHYPDPQQGSGDPYYGQPGGTPHPQDPYAQGGVPSGGYPSGQMVPYDQGAQTGGWQTPGYQQSVPSGGQPVAALGDITVTQTEVITPGGAFPLRGSTWSINDMSHVQEKMATWALVVALIGFFFICVFSLFFLLVKEKTVSGSIQVSVRNGQAFHTTQVGVYGQGQINQVHQQFNYIRSLAAAA</sequence>
<evidence type="ECO:0000256" key="2">
    <source>
        <dbReference type="SAM" id="Phobius"/>
    </source>
</evidence>
<proteinExistence type="predicted"/>
<keyword evidence="4" id="KW-1185">Reference proteome</keyword>
<feature type="transmembrane region" description="Helical" evidence="2">
    <location>
        <begin position="112"/>
        <end position="136"/>
    </location>
</feature>
<dbReference type="EMBL" id="JACCCC010000001">
    <property type="protein sequence ID" value="NYE46261.1"/>
    <property type="molecule type" value="Genomic_DNA"/>
</dbReference>
<protein>
    <submittedName>
        <fullName evidence="3">Uncharacterized protein</fullName>
    </submittedName>
</protein>
<dbReference type="RefSeq" id="WP_179642396.1">
    <property type="nucleotide sequence ID" value="NZ_BAAAYY010000013.1"/>
</dbReference>
<dbReference type="AlphaFoldDB" id="A0A852TRR9"/>
<feature type="compositionally biased region" description="Polar residues" evidence="1">
    <location>
        <begin position="50"/>
        <end position="67"/>
    </location>
</feature>
<evidence type="ECO:0000313" key="3">
    <source>
        <dbReference type="EMBL" id="NYE46261.1"/>
    </source>
</evidence>
<comment type="caution">
    <text evidence="3">The sequence shown here is derived from an EMBL/GenBank/DDBJ whole genome shotgun (WGS) entry which is preliminary data.</text>
</comment>
<accession>A0A852TRR9</accession>
<dbReference type="Proteomes" id="UP000589036">
    <property type="component" value="Unassembled WGS sequence"/>
</dbReference>
<keyword evidence="2" id="KW-0472">Membrane</keyword>
<organism evidence="3 4">
    <name type="scientific">Spinactinospora alkalitolerans</name>
    <dbReference type="NCBI Taxonomy" id="687207"/>
    <lineage>
        <taxon>Bacteria</taxon>
        <taxon>Bacillati</taxon>
        <taxon>Actinomycetota</taxon>
        <taxon>Actinomycetes</taxon>
        <taxon>Streptosporangiales</taxon>
        <taxon>Nocardiopsidaceae</taxon>
        <taxon>Spinactinospora</taxon>
    </lineage>
</organism>
<reference evidence="3 4" key="1">
    <citation type="submission" date="2020-07" db="EMBL/GenBank/DDBJ databases">
        <title>Sequencing the genomes of 1000 actinobacteria strains.</title>
        <authorList>
            <person name="Klenk H.-P."/>
        </authorList>
    </citation>
    <scope>NUCLEOTIDE SEQUENCE [LARGE SCALE GENOMIC DNA]</scope>
    <source>
        <strain evidence="3 4">CXB654</strain>
    </source>
</reference>
<keyword evidence="2" id="KW-1133">Transmembrane helix</keyword>
<gene>
    <name evidence="3" type="ORF">HDA32_001381</name>
</gene>
<name>A0A852TRR9_9ACTN</name>
<keyword evidence="2" id="KW-0812">Transmembrane</keyword>
<feature type="region of interest" description="Disordered" evidence="1">
    <location>
        <begin position="1"/>
        <end position="68"/>
    </location>
</feature>
<evidence type="ECO:0000313" key="4">
    <source>
        <dbReference type="Proteomes" id="UP000589036"/>
    </source>
</evidence>
<evidence type="ECO:0000256" key="1">
    <source>
        <dbReference type="SAM" id="MobiDB-lite"/>
    </source>
</evidence>